<name>A0AAX4JMA3_9TREE</name>
<dbReference type="InterPro" id="IPR050600">
    <property type="entry name" value="SETD3_SETD6_MTase"/>
</dbReference>
<keyword evidence="2" id="KW-0808">Transferase</keyword>
<keyword evidence="1" id="KW-0489">Methyltransferase</keyword>
<evidence type="ECO:0008006" key="7">
    <source>
        <dbReference type="Google" id="ProtNLM"/>
    </source>
</evidence>
<dbReference type="SUPFAM" id="SSF82199">
    <property type="entry name" value="SET domain"/>
    <property type="match status" value="1"/>
</dbReference>
<feature type="compositionally biased region" description="Basic and acidic residues" evidence="4">
    <location>
        <begin position="357"/>
        <end position="367"/>
    </location>
</feature>
<protein>
    <recommendedName>
        <fullName evidence="7">SET domain-containing protein</fullName>
    </recommendedName>
</protein>
<dbReference type="InterPro" id="IPR046341">
    <property type="entry name" value="SET_dom_sf"/>
</dbReference>
<evidence type="ECO:0000256" key="4">
    <source>
        <dbReference type="SAM" id="MobiDB-lite"/>
    </source>
</evidence>
<evidence type="ECO:0000256" key="2">
    <source>
        <dbReference type="ARBA" id="ARBA00022679"/>
    </source>
</evidence>
<dbReference type="GO" id="GO:0016279">
    <property type="term" value="F:protein-lysine N-methyltransferase activity"/>
    <property type="evidence" value="ECO:0007669"/>
    <property type="project" value="InterPro"/>
</dbReference>
<dbReference type="Gene3D" id="3.90.1410.10">
    <property type="entry name" value="set domain protein methyltransferase, domain 1"/>
    <property type="match status" value="1"/>
</dbReference>
<dbReference type="InterPro" id="IPR044432">
    <property type="entry name" value="Set10/Efm1_SET"/>
</dbReference>
<dbReference type="RefSeq" id="XP_066072821.1">
    <property type="nucleotide sequence ID" value="XM_066216724.1"/>
</dbReference>
<dbReference type="Gene3D" id="3.90.1420.10">
    <property type="entry name" value="Rubisco LSMT, substrate-binding domain"/>
    <property type="match status" value="1"/>
</dbReference>
<dbReference type="CDD" id="cd19180">
    <property type="entry name" value="SET_SpSET10-like"/>
    <property type="match status" value="1"/>
</dbReference>
<proteinExistence type="predicted"/>
<feature type="compositionally biased region" description="Acidic residues" evidence="4">
    <location>
        <begin position="368"/>
        <end position="379"/>
    </location>
</feature>
<evidence type="ECO:0000256" key="3">
    <source>
        <dbReference type="ARBA" id="ARBA00022691"/>
    </source>
</evidence>
<keyword evidence="3" id="KW-0949">S-adenosyl-L-methionine</keyword>
<dbReference type="AlphaFoldDB" id="A0AAX4JMA3"/>
<evidence type="ECO:0000313" key="5">
    <source>
        <dbReference type="EMBL" id="WWC86058.1"/>
    </source>
</evidence>
<organism evidence="5 6">
    <name type="scientific">Kwoniella dendrophila CBS 6074</name>
    <dbReference type="NCBI Taxonomy" id="1295534"/>
    <lineage>
        <taxon>Eukaryota</taxon>
        <taxon>Fungi</taxon>
        <taxon>Dikarya</taxon>
        <taxon>Basidiomycota</taxon>
        <taxon>Agaricomycotina</taxon>
        <taxon>Tremellomycetes</taxon>
        <taxon>Tremellales</taxon>
        <taxon>Cryptococcaceae</taxon>
        <taxon>Kwoniella</taxon>
    </lineage>
</organism>
<sequence>MADMTKAYNFISWLREKGGHIHDSTELKVDPETGLSPFSTSAIDKDERLVSCPFEIAITSELATKAICKLIQVKEDQLVWPAESSKQGEKWNERMKIGAYLGLHWAYQEKQGSSFPFDSLAHLIYLESLPPPSTLTTPLYFSTSELQLLKGSTLYGAVQARKEEWKAESDVVRKVLKEDGLTWERYLATATYMSSRAFPSKLLNIPEEGGSATHEAKKDDQESQPVLLPGLDLFNHSRGQPILWLSSLTPSADDTKIPSVSLISAQDTESGVQLYNNYGPKSNEELLLGYGFVIPDNPDDVVTLRLGSSTLPPNIQKKLKDKGLDSNKVFELRRNGELDKNLLEIVRIMLNTHNHANCDHDHDHDHEHEEEEEIDEEDEHALHQQEEKEMQLELDVLGMLGSMLDEKLEKLQTPLEKDEAGETEVREDIRRMCEVYKQGQIDILNAGMDKLSERIERIESLIDEGMGGCPCGC</sequence>
<dbReference type="PANTHER" id="PTHR13271">
    <property type="entry name" value="UNCHARACTERIZED PUTATIVE METHYLTRANSFERASE"/>
    <property type="match status" value="1"/>
</dbReference>
<dbReference type="InterPro" id="IPR036464">
    <property type="entry name" value="Rubisco_LSMT_subst-bd_sf"/>
</dbReference>
<evidence type="ECO:0000313" key="6">
    <source>
        <dbReference type="Proteomes" id="UP001355207"/>
    </source>
</evidence>
<gene>
    <name evidence="5" type="ORF">L201_000929</name>
</gene>
<dbReference type="GO" id="GO:0032259">
    <property type="term" value="P:methylation"/>
    <property type="evidence" value="ECO:0007669"/>
    <property type="project" value="UniProtKB-KW"/>
</dbReference>
<accession>A0AAX4JMA3</accession>
<dbReference type="GeneID" id="91091601"/>
<dbReference type="SUPFAM" id="SSF81822">
    <property type="entry name" value="RuBisCo LSMT C-terminal, substrate-binding domain"/>
    <property type="match status" value="1"/>
</dbReference>
<reference evidence="5 6" key="1">
    <citation type="submission" date="2024-01" db="EMBL/GenBank/DDBJ databases">
        <title>Comparative genomics of Cryptococcus and Kwoniella reveals pathogenesis evolution and contrasting modes of karyotype evolution via chromosome fusion or intercentromeric recombination.</title>
        <authorList>
            <person name="Coelho M.A."/>
            <person name="David-Palma M."/>
            <person name="Shea T."/>
            <person name="Bowers K."/>
            <person name="McGinley-Smith S."/>
            <person name="Mohammad A.W."/>
            <person name="Gnirke A."/>
            <person name="Yurkov A.M."/>
            <person name="Nowrousian M."/>
            <person name="Sun S."/>
            <person name="Cuomo C.A."/>
            <person name="Heitman J."/>
        </authorList>
    </citation>
    <scope>NUCLEOTIDE SEQUENCE [LARGE SCALE GENOMIC DNA]</scope>
    <source>
        <strain evidence="5 6">CBS 6074</strain>
    </source>
</reference>
<dbReference type="Proteomes" id="UP001355207">
    <property type="component" value="Chromosome 1"/>
</dbReference>
<dbReference type="GO" id="GO:0005634">
    <property type="term" value="C:nucleus"/>
    <property type="evidence" value="ECO:0007669"/>
    <property type="project" value="TreeGrafter"/>
</dbReference>
<dbReference type="PANTHER" id="PTHR13271:SF147">
    <property type="entry name" value="PROTEIN-LYSINE N-METHYLTRANSFERASE EFM1-RELATED"/>
    <property type="match status" value="1"/>
</dbReference>
<dbReference type="EMBL" id="CP144098">
    <property type="protein sequence ID" value="WWC86058.1"/>
    <property type="molecule type" value="Genomic_DNA"/>
</dbReference>
<evidence type="ECO:0000256" key="1">
    <source>
        <dbReference type="ARBA" id="ARBA00022603"/>
    </source>
</evidence>
<keyword evidence="6" id="KW-1185">Reference proteome</keyword>
<feature type="region of interest" description="Disordered" evidence="4">
    <location>
        <begin position="357"/>
        <end position="386"/>
    </location>
</feature>